<protein>
    <submittedName>
        <fullName evidence="2">Uncharacterized protein</fullName>
    </submittedName>
</protein>
<evidence type="ECO:0000256" key="1">
    <source>
        <dbReference type="SAM" id="MobiDB-lite"/>
    </source>
</evidence>
<dbReference type="EMBL" id="MHRX01000035">
    <property type="protein sequence ID" value="OHA33171.1"/>
    <property type="molecule type" value="Genomic_DNA"/>
</dbReference>
<organism evidence="2 3">
    <name type="scientific">Candidatus Taylorbacteria bacterium RIFCSPLOWO2_01_FULL_45_15b</name>
    <dbReference type="NCBI Taxonomy" id="1802319"/>
    <lineage>
        <taxon>Bacteria</taxon>
        <taxon>Candidatus Tayloriibacteriota</taxon>
    </lineage>
</organism>
<evidence type="ECO:0000313" key="2">
    <source>
        <dbReference type="EMBL" id="OHA33171.1"/>
    </source>
</evidence>
<evidence type="ECO:0000313" key="3">
    <source>
        <dbReference type="Proteomes" id="UP000176221"/>
    </source>
</evidence>
<dbReference type="AlphaFoldDB" id="A0A1G2NCS3"/>
<sequence>MSEEKNDVNIPQTEARGDKVTCRSCRLEYVPSPFFDFYPDKEDSSTGLCEECFLAKIAAPKTPPQGHVDNVCKKGQGKECCAYLVFEAKENGGFRCSKESSMASHINQRLAENSMRSKGDNCSGPPHFIPNSEGDTIVITS</sequence>
<accession>A0A1G2NCS3</accession>
<proteinExistence type="predicted"/>
<reference evidence="2 3" key="1">
    <citation type="journal article" date="2016" name="Nat. Commun.">
        <title>Thousands of microbial genomes shed light on interconnected biogeochemical processes in an aquifer system.</title>
        <authorList>
            <person name="Anantharaman K."/>
            <person name="Brown C.T."/>
            <person name="Hug L.A."/>
            <person name="Sharon I."/>
            <person name="Castelle C.J."/>
            <person name="Probst A.J."/>
            <person name="Thomas B.C."/>
            <person name="Singh A."/>
            <person name="Wilkins M.J."/>
            <person name="Karaoz U."/>
            <person name="Brodie E.L."/>
            <person name="Williams K.H."/>
            <person name="Hubbard S.S."/>
            <person name="Banfield J.F."/>
        </authorList>
    </citation>
    <scope>NUCLEOTIDE SEQUENCE [LARGE SCALE GENOMIC DNA]</scope>
</reference>
<comment type="caution">
    <text evidence="2">The sequence shown here is derived from an EMBL/GenBank/DDBJ whole genome shotgun (WGS) entry which is preliminary data.</text>
</comment>
<name>A0A1G2NCS3_9BACT</name>
<feature type="region of interest" description="Disordered" evidence="1">
    <location>
        <begin position="115"/>
        <end position="141"/>
    </location>
</feature>
<gene>
    <name evidence="2" type="ORF">A2928_03080</name>
</gene>
<dbReference type="Proteomes" id="UP000176221">
    <property type="component" value="Unassembled WGS sequence"/>
</dbReference>